<evidence type="ECO:0000256" key="4">
    <source>
        <dbReference type="ARBA" id="ARBA00022605"/>
    </source>
</evidence>
<evidence type="ECO:0000256" key="5">
    <source>
        <dbReference type="ARBA" id="ARBA00023154"/>
    </source>
</evidence>
<keyword evidence="8" id="KW-0963">Cytoplasm</keyword>
<organism evidence="10 11">
    <name type="scientific">Natronosporangium hydrolyticum</name>
    <dbReference type="NCBI Taxonomy" id="2811111"/>
    <lineage>
        <taxon>Bacteria</taxon>
        <taxon>Bacillati</taxon>
        <taxon>Actinomycetota</taxon>
        <taxon>Actinomycetes</taxon>
        <taxon>Micromonosporales</taxon>
        <taxon>Micromonosporaceae</taxon>
        <taxon>Natronosporangium</taxon>
    </lineage>
</organism>
<feature type="site" description="Could be important to modulate the pK values of the two catalytic cysteine residues" evidence="8">
    <location>
        <position position="157"/>
    </location>
</feature>
<comment type="subunit">
    <text evidence="8">Homodimer.</text>
</comment>
<evidence type="ECO:0000256" key="1">
    <source>
        <dbReference type="ARBA" id="ARBA00005196"/>
    </source>
</evidence>
<keyword evidence="11" id="KW-1185">Reference proteome</keyword>
<dbReference type="AlphaFoldDB" id="A0A895YPI7"/>
<dbReference type="PROSITE" id="PS01326">
    <property type="entry name" value="DAP_EPIMERASE"/>
    <property type="match status" value="1"/>
</dbReference>
<dbReference type="EC" id="5.1.1.7" evidence="3 8"/>
<evidence type="ECO:0000256" key="3">
    <source>
        <dbReference type="ARBA" id="ARBA00013080"/>
    </source>
</evidence>
<comment type="subcellular location">
    <subcellularLocation>
        <location evidence="8">Cytoplasm</location>
    </subcellularLocation>
</comment>
<dbReference type="GO" id="GO:0005829">
    <property type="term" value="C:cytosol"/>
    <property type="evidence" value="ECO:0007669"/>
    <property type="project" value="TreeGrafter"/>
</dbReference>
<dbReference type="PANTHER" id="PTHR31689:SF0">
    <property type="entry name" value="DIAMINOPIMELATE EPIMERASE"/>
    <property type="match status" value="1"/>
</dbReference>
<dbReference type="UniPathway" id="UPA00034">
    <property type="reaction ID" value="UER00025"/>
</dbReference>
<dbReference type="Gene3D" id="3.10.310.10">
    <property type="entry name" value="Diaminopimelate Epimerase, Chain A, domain 1"/>
    <property type="match status" value="2"/>
</dbReference>
<comment type="caution">
    <text evidence="8">Lacks conserved residue(s) required for the propagation of feature annotation.</text>
</comment>
<dbReference type="InterPro" id="IPR018510">
    <property type="entry name" value="DAP_epimerase_AS"/>
</dbReference>
<comment type="pathway">
    <text evidence="1 8">Amino-acid biosynthesis; L-lysine biosynthesis via DAP pathway; DL-2,6-diaminopimelate from LL-2,6-diaminopimelate: step 1/1.</text>
</comment>
<keyword evidence="5 8" id="KW-0457">Lysine biosynthesis</keyword>
<evidence type="ECO:0000256" key="6">
    <source>
        <dbReference type="ARBA" id="ARBA00023235"/>
    </source>
</evidence>
<feature type="active site" evidence="9">
    <location>
        <position position="84"/>
    </location>
</feature>
<feature type="binding site" evidence="8">
    <location>
        <begin position="222"/>
        <end position="223"/>
    </location>
    <ligand>
        <name>substrate</name>
    </ligand>
</feature>
<feature type="binding site" evidence="8">
    <location>
        <position position="189"/>
    </location>
    <ligand>
        <name>substrate</name>
    </ligand>
</feature>
<reference evidence="10" key="1">
    <citation type="submission" date="2021-02" db="EMBL/GenBank/DDBJ databases">
        <title>Natrosporangium hydrolyticum gen. nov., sp. nov, a haloalkaliphilic actinobacterium from a soda solonchak soil.</title>
        <authorList>
            <person name="Sorokin D.Y."/>
            <person name="Khijniak T.V."/>
            <person name="Zakharycheva A.P."/>
            <person name="Boueva O.V."/>
            <person name="Ariskina E.V."/>
            <person name="Hahnke R.L."/>
            <person name="Bunk B."/>
            <person name="Sproer C."/>
            <person name="Schumann P."/>
            <person name="Evtushenko L.I."/>
            <person name="Kublanov I.V."/>
        </authorList>
    </citation>
    <scope>NUCLEOTIDE SEQUENCE</scope>
    <source>
        <strain evidence="10">DSM 106523</strain>
    </source>
</reference>
<feature type="active site" description="Proton donor" evidence="8">
    <location>
        <position position="84"/>
    </location>
</feature>
<feature type="binding site" evidence="8">
    <location>
        <begin position="85"/>
        <end position="86"/>
    </location>
    <ligand>
        <name>substrate</name>
    </ligand>
</feature>
<accession>A0A895YPI7</accession>
<feature type="site" description="Could be important to modulate the pK values of the two catalytic cysteine residues" evidence="8">
    <location>
        <position position="212"/>
    </location>
</feature>
<keyword evidence="6 8" id="KW-0413">Isomerase</keyword>
<evidence type="ECO:0000256" key="7">
    <source>
        <dbReference type="ARBA" id="ARBA00051712"/>
    </source>
</evidence>
<dbReference type="KEGG" id="nhy:JQS43_17640"/>
<name>A0A895YPI7_9ACTN</name>
<dbReference type="HAMAP" id="MF_00197">
    <property type="entry name" value="DAP_epimerase"/>
    <property type="match status" value="1"/>
</dbReference>
<proteinExistence type="inferred from homology"/>
<dbReference type="InterPro" id="IPR001653">
    <property type="entry name" value="DAP_epimerase_DapF"/>
</dbReference>
<dbReference type="GO" id="GO:0008837">
    <property type="term" value="F:diaminopimelate epimerase activity"/>
    <property type="evidence" value="ECO:0007669"/>
    <property type="project" value="UniProtKB-UniRule"/>
</dbReference>
<sequence length="285" mass="29505">MEFTKGQGTGNDFVIIPDPEGALILTPELVTGLCDRRFGIGADGVLRVVRTAADPELAADPQRYGGAEWFMDYRNADGSIAEMCGNGVRVFARYLVARELVATSEFLVGTRSGQVAVVVSEEAVSATMGHPRLLGETTARLGGQVFTGTAVDCGNPHLVCPLPRSVRLTELELTAAPVVDPGLFPDGVNVEFTEPVTGEPAGPDHVRMRVYERGVGETLSCGSGACAAAAVTLHRSGQAAGLATVDVPGGRLTVAITAEECALTGAAVLVAQGTVFRDALAAPTV</sequence>
<feature type="binding site" evidence="8">
    <location>
        <position position="11"/>
    </location>
    <ligand>
        <name>substrate</name>
    </ligand>
</feature>
<dbReference type="RefSeq" id="WP_239679476.1">
    <property type="nucleotide sequence ID" value="NZ_CP070499.1"/>
</dbReference>
<feature type="active site" description="Proton acceptor" evidence="8">
    <location>
        <position position="221"/>
    </location>
</feature>
<comment type="catalytic activity">
    <reaction evidence="7 8">
        <text>(2S,6S)-2,6-diaminopimelate = meso-2,6-diaminopimelate</text>
        <dbReference type="Rhea" id="RHEA:15393"/>
        <dbReference type="ChEBI" id="CHEBI:57609"/>
        <dbReference type="ChEBI" id="CHEBI:57791"/>
        <dbReference type="EC" id="5.1.1.7"/>
    </reaction>
</comment>
<keyword evidence="4 8" id="KW-0028">Amino-acid biosynthesis</keyword>
<evidence type="ECO:0000313" key="10">
    <source>
        <dbReference type="EMBL" id="QSB17399.1"/>
    </source>
</evidence>
<comment type="function">
    <text evidence="8">Catalyzes the stereoinversion of LL-2,6-diaminopimelate (L,L-DAP) to meso-diaminopimelate (meso-DAP), a precursor of L-lysine and an essential component of the bacterial peptidoglycan.</text>
</comment>
<dbReference type="GO" id="GO:0009089">
    <property type="term" value="P:lysine biosynthetic process via diaminopimelate"/>
    <property type="evidence" value="ECO:0007669"/>
    <property type="project" value="UniProtKB-UniRule"/>
</dbReference>
<dbReference type="SUPFAM" id="SSF54506">
    <property type="entry name" value="Diaminopimelate epimerase-like"/>
    <property type="match status" value="2"/>
</dbReference>
<evidence type="ECO:0000256" key="8">
    <source>
        <dbReference type="HAMAP-Rule" id="MF_00197"/>
    </source>
</evidence>
<dbReference type="PANTHER" id="PTHR31689">
    <property type="entry name" value="DIAMINOPIMELATE EPIMERASE, CHLOROPLASTIC"/>
    <property type="match status" value="1"/>
</dbReference>
<evidence type="ECO:0000313" key="11">
    <source>
        <dbReference type="Proteomes" id="UP000662857"/>
    </source>
</evidence>
<evidence type="ECO:0000256" key="9">
    <source>
        <dbReference type="PROSITE-ProRule" id="PRU10125"/>
    </source>
</evidence>
<comment type="similarity">
    <text evidence="2 8">Belongs to the diaminopimelate epimerase family.</text>
</comment>
<feature type="binding site" evidence="8">
    <location>
        <position position="75"/>
    </location>
    <ligand>
        <name>substrate</name>
    </ligand>
</feature>
<gene>
    <name evidence="8" type="primary">dapF</name>
    <name evidence="10" type="ORF">JQS43_17640</name>
</gene>
<dbReference type="NCBIfam" id="TIGR00652">
    <property type="entry name" value="DapF"/>
    <property type="match status" value="1"/>
</dbReference>
<evidence type="ECO:0000256" key="2">
    <source>
        <dbReference type="ARBA" id="ARBA00010219"/>
    </source>
</evidence>
<dbReference type="EMBL" id="CP070499">
    <property type="protein sequence ID" value="QSB17399.1"/>
    <property type="molecule type" value="Genomic_DNA"/>
</dbReference>
<dbReference type="Proteomes" id="UP000662857">
    <property type="component" value="Chromosome"/>
</dbReference>
<dbReference type="Pfam" id="PF01678">
    <property type="entry name" value="DAP_epimerase"/>
    <property type="match status" value="2"/>
</dbReference>
<feature type="binding site" evidence="8">
    <location>
        <begin position="212"/>
        <end position="213"/>
    </location>
    <ligand>
        <name>substrate</name>
    </ligand>
</feature>
<feature type="binding site" evidence="8">
    <location>
        <position position="155"/>
    </location>
    <ligand>
        <name>substrate</name>
    </ligand>
</feature>
<protein>
    <recommendedName>
        <fullName evidence="3 8">Diaminopimelate epimerase</fullName>
        <shortName evidence="8">DAP epimerase</shortName>
        <ecNumber evidence="3 8">5.1.1.7</ecNumber>
    </recommendedName>
    <alternativeName>
        <fullName evidence="8">PLP-independent amino acid racemase</fullName>
    </alternativeName>
</protein>